<accession>A0A8T0C1K0</accession>
<proteinExistence type="predicted"/>
<gene>
    <name evidence="1" type="ORF">PRUB_b1142</name>
</gene>
<dbReference type="Proteomes" id="UP000016480">
    <property type="component" value="Unassembled WGS sequence"/>
</dbReference>
<sequence>MNDKAGYMTNLTQLVTLVNYSCLRTHKGTTQTSVQPAINHRKLIQAAILHEV</sequence>
<name>A0A8T0C1K0_9GAMM</name>
<evidence type="ECO:0000313" key="2">
    <source>
        <dbReference type="Proteomes" id="UP000016480"/>
    </source>
</evidence>
<evidence type="ECO:0000313" key="1">
    <source>
        <dbReference type="EMBL" id="KAF7781805.1"/>
    </source>
</evidence>
<comment type="caution">
    <text evidence="1">The sequence shown here is derived from an EMBL/GenBank/DDBJ whole genome shotgun (WGS) entry which is preliminary data.</text>
</comment>
<organism evidence="1 2">
    <name type="scientific">Pseudoalteromonas rubra</name>
    <dbReference type="NCBI Taxonomy" id="43658"/>
    <lineage>
        <taxon>Bacteria</taxon>
        <taxon>Pseudomonadati</taxon>
        <taxon>Pseudomonadota</taxon>
        <taxon>Gammaproteobacteria</taxon>
        <taxon>Alteromonadales</taxon>
        <taxon>Pseudoalteromonadaceae</taxon>
        <taxon>Pseudoalteromonas</taxon>
    </lineage>
</organism>
<protein>
    <submittedName>
        <fullName evidence="1">Uncharacterized protein</fullName>
    </submittedName>
</protein>
<dbReference type="EMBL" id="AHCD03000044">
    <property type="protein sequence ID" value="KAF7781805.1"/>
    <property type="molecule type" value="Genomic_DNA"/>
</dbReference>
<reference evidence="1 2" key="1">
    <citation type="journal article" date="2012" name="J. Bacteriol.">
        <title>Genome sequence of the cycloprodigiosin-producing bacterial strain Pseudoalteromonas rubra ATCC 29570(T).</title>
        <authorList>
            <person name="Xie B.B."/>
            <person name="Shu Y.L."/>
            <person name="Qin Q.L."/>
            <person name="Rong J.C."/>
            <person name="Zhang X.Y."/>
            <person name="Chen X.L."/>
            <person name="Zhou B.C."/>
            <person name="Zhang Y.Z."/>
        </authorList>
    </citation>
    <scope>NUCLEOTIDE SEQUENCE [LARGE SCALE GENOMIC DNA]</scope>
    <source>
        <strain evidence="1 2">DSM 6842</strain>
    </source>
</reference>
<dbReference type="AlphaFoldDB" id="A0A8T0C1K0"/>